<dbReference type="RefSeq" id="WP_386077703.1">
    <property type="nucleotide sequence ID" value="NZ_JBHTJT010000051.1"/>
</dbReference>
<gene>
    <name evidence="1" type="ORF">ACFQ2S_21190</name>
</gene>
<dbReference type="Gene3D" id="3.40.50.300">
    <property type="entry name" value="P-loop containing nucleotide triphosphate hydrolases"/>
    <property type="match status" value="1"/>
</dbReference>
<sequence length="477" mass="52989">MERFDGFVLFAEMRTGSNFLEESLNLFPGLTCHGEAFNPGFVGQHNWPDLFGMDLEARKADPLELMRRIREETDGLGGFRFFHDHDPRVLDAVLPDPHIAKILLSRNPLEAYVSRKIASETGQWRLTNDAHRKVARIRFDAAEFEAVLARQTAFRDRVRRALQVSGQTAFELSYEETGQLDVVNGLAAFLGVTHRLNGLSNRLKRQNPAPLSAKVENFAEMQAALSGMELLALARRGEGEPKQGASVPTWRACVQTPLLFQPVKGGPTESILAWMARLDGVEGPEALASGFNQKMLRQWKNQHKNARGFTIVSHPVARAHGVFDRYILPTGPGSFAAIRNDLRENDGLPIPEAAPDESYDPADHRAAFLGFLKFLRRNLAGQTRLRTDPAFSTQASLIQSMAEILPPDMVIRDGQLKLGLGQLCQQIGLERMPPPPSLEGFGGARLAQIHDDEIEAAARGAYNRDYMSFGFRGWTPG</sequence>
<protein>
    <submittedName>
        <fullName evidence="1">Nodulation protein NodH</fullName>
    </submittedName>
</protein>
<evidence type="ECO:0000313" key="1">
    <source>
        <dbReference type="EMBL" id="MFD0982156.1"/>
    </source>
</evidence>
<accession>A0ABW3IVX0</accession>
<evidence type="ECO:0000313" key="2">
    <source>
        <dbReference type="Proteomes" id="UP001597108"/>
    </source>
</evidence>
<proteinExistence type="predicted"/>
<keyword evidence="2" id="KW-1185">Reference proteome</keyword>
<dbReference type="EMBL" id="JBHTJT010000051">
    <property type="protein sequence ID" value="MFD0982156.1"/>
    <property type="molecule type" value="Genomic_DNA"/>
</dbReference>
<name>A0ABW3IVX0_9RHOB</name>
<dbReference type="InterPro" id="IPR027417">
    <property type="entry name" value="P-loop_NTPase"/>
</dbReference>
<dbReference type="Proteomes" id="UP001597108">
    <property type="component" value="Unassembled WGS sequence"/>
</dbReference>
<reference evidence="2" key="1">
    <citation type="journal article" date="2019" name="Int. J. Syst. Evol. Microbiol.">
        <title>The Global Catalogue of Microorganisms (GCM) 10K type strain sequencing project: providing services to taxonomists for standard genome sequencing and annotation.</title>
        <authorList>
            <consortium name="The Broad Institute Genomics Platform"/>
            <consortium name="The Broad Institute Genome Sequencing Center for Infectious Disease"/>
            <person name="Wu L."/>
            <person name="Ma J."/>
        </authorList>
    </citation>
    <scope>NUCLEOTIDE SEQUENCE [LARGE SCALE GENOMIC DNA]</scope>
    <source>
        <strain evidence="2">CCUG 60524</strain>
    </source>
</reference>
<dbReference type="SUPFAM" id="SSF52540">
    <property type="entry name" value="P-loop containing nucleoside triphosphate hydrolases"/>
    <property type="match status" value="1"/>
</dbReference>
<organism evidence="1 2">
    <name type="scientific">Tropicimonas aquimaris</name>
    <dbReference type="NCBI Taxonomy" id="914152"/>
    <lineage>
        <taxon>Bacteria</taxon>
        <taxon>Pseudomonadati</taxon>
        <taxon>Pseudomonadota</taxon>
        <taxon>Alphaproteobacteria</taxon>
        <taxon>Rhodobacterales</taxon>
        <taxon>Roseobacteraceae</taxon>
        <taxon>Tropicimonas</taxon>
    </lineage>
</organism>
<comment type="caution">
    <text evidence="1">The sequence shown here is derived from an EMBL/GenBank/DDBJ whole genome shotgun (WGS) entry which is preliminary data.</text>
</comment>